<protein>
    <submittedName>
        <fullName evidence="1">Uncharacterized protein</fullName>
    </submittedName>
</protein>
<dbReference type="EMBL" id="CAJOBH010126918">
    <property type="protein sequence ID" value="CAF4739012.1"/>
    <property type="molecule type" value="Genomic_DNA"/>
</dbReference>
<dbReference type="Proteomes" id="UP000681967">
    <property type="component" value="Unassembled WGS sequence"/>
</dbReference>
<evidence type="ECO:0000313" key="1">
    <source>
        <dbReference type="EMBL" id="CAF4739012.1"/>
    </source>
</evidence>
<proteinExistence type="predicted"/>
<dbReference type="AlphaFoldDB" id="A0A8S3AT08"/>
<name>A0A8S3AT08_9BILA</name>
<evidence type="ECO:0000313" key="3">
    <source>
        <dbReference type="Proteomes" id="UP000681967"/>
    </source>
</evidence>
<reference evidence="1" key="1">
    <citation type="submission" date="2021-02" db="EMBL/GenBank/DDBJ databases">
        <authorList>
            <person name="Nowell W R."/>
        </authorList>
    </citation>
    <scope>NUCLEOTIDE SEQUENCE</scope>
</reference>
<dbReference type="Proteomes" id="UP000676336">
    <property type="component" value="Unassembled WGS sequence"/>
</dbReference>
<gene>
    <name evidence="1" type="ORF">BYL167_LOCUS45604</name>
    <name evidence="2" type="ORF">SMN809_LOCUS51598</name>
</gene>
<comment type="caution">
    <text evidence="1">The sequence shown here is derived from an EMBL/GenBank/DDBJ whole genome shotgun (WGS) entry which is preliminary data.</text>
</comment>
<sequence length="77" mass="8603">MSAIVMSIASVFNIIYFIKQRLPSENDDELTILKSSIVNHTASVSDNQTNALSQGEYNLFDETFQIFSQAFANNVLP</sequence>
<feature type="non-terminal residue" evidence="1">
    <location>
        <position position="77"/>
    </location>
</feature>
<evidence type="ECO:0000313" key="2">
    <source>
        <dbReference type="EMBL" id="CAF4897774.1"/>
    </source>
</evidence>
<organism evidence="1 3">
    <name type="scientific">Rotaria magnacalcarata</name>
    <dbReference type="NCBI Taxonomy" id="392030"/>
    <lineage>
        <taxon>Eukaryota</taxon>
        <taxon>Metazoa</taxon>
        <taxon>Spiralia</taxon>
        <taxon>Gnathifera</taxon>
        <taxon>Rotifera</taxon>
        <taxon>Eurotatoria</taxon>
        <taxon>Bdelloidea</taxon>
        <taxon>Philodinida</taxon>
        <taxon>Philodinidae</taxon>
        <taxon>Rotaria</taxon>
    </lineage>
</organism>
<dbReference type="EMBL" id="CAJOBI010173330">
    <property type="protein sequence ID" value="CAF4897774.1"/>
    <property type="molecule type" value="Genomic_DNA"/>
</dbReference>
<accession>A0A8S3AT08</accession>